<evidence type="ECO:0000256" key="2">
    <source>
        <dbReference type="ARBA" id="ARBA00022729"/>
    </source>
</evidence>
<keyword evidence="2" id="KW-0732">Signal</keyword>
<comment type="caution">
    <text evidence="5">The sequence shown here is derived from an EMBL/GenBank/DDBJ whole genome shotgun (WGS) entry which is preliminary data.</text>
</comment>
<protein>
    <recommendedName>
        <fullName evidence="4">Leucine-binding protein domain-containing protein</fullName>
    </recommendedName>
</protein>
<dbReference type="GO" id="GO:0006865">
    <property type="term" value="P:amino acid transport"/>
    <property type="evidence" value="ECO:0007669"/>
    <property type="project" value="UniProtKB-KW"/>
</dbReference>
<gene>
    <name evidence="5" type="ORF">CH341_28390</name>
</gene>
<keyword evidence="6" id="KW-1185">Reference proteome</keyword>
<dbReference type="EMBL" id="NPEX01000382">
    <property type="protein sequence ID" value="RAI38150.1"/>
    <property type="molecule type" value="Genomic_DNA"/>
</dbReference>
<organism evidence="5 6">
    <name type="scientific">Rhodoplanes roseus</name>
    <dbReference type="NCBI Taxonomy" id="29409"/>
    <lineage>
        <taxon>Bacteria</taxon>
        <taxon>Pseudomonadati</taxon>
        <taxon>Pseudomonadota</taxon>
        <taxon>Alphaproteobacteria</taxon>
        <taxon>Hyphomicrobiales</taxon>
        <taxon>Nitrobacteraceae</taxon>
        <taxon>Rhodoplanes</taxon>
    </lineage>
</organism>
<name>A0A327KHH9_9BRAD</name>
<dbReference type="OrthoDB" id="9786833at2"/>
<evidence type="ECO:0000313" key="6">
    <source>
        <dbReference type="Proteomes" id="UP000249130"/>
    </source>
</evidence>
<keyword evidence="3" id="KW-0813">Transport</keyword>
<accession>A0A327KHH9</accession>
<dbReference type="PANTHER" id="PTHR30483:SF6">
    <property type="entry name" value="PERIPLASMIC BINDING PROTEIN OF ABC TRANSPORTER FOR NATURAL AMINO ACIDS"/>
    <property type="match status" value="1"/>
</dbReference>
<dbReference type="InterPro" id="IPR051010">
    <property type="entry name" value="BCAA_transport"/>
</dbReference>
<evidence type="ECO:0000313" key="5">
    <source>
        <dbReference type="EMBL" id="RAI38150.1"/>
    </source>
</evidence>
<comment type="similarity">
    <text evidence="1">Belongs to the leucine-binding protein family.</text>
</comment>
<proteinExistence type="inferred from homology"/>
<dbReference type="AlphaFoldDB" id="A0A327KHH9"/>
<reference evidence="5 6" key="1">
    <citation type="submission" date="2017-07" db="EMBL/GenBank/DDBJ databases">
        <title>Draft Genome Sequences of Select Purple Nonsulfur Bacteria.</title>
        <authorList>
            <person name="Lasarre B."/>
            <person name="Mckinlay J.B."/>
        </authorList>
    </citation>
    <scope>NUCLEOTIDE SEQUENCE [LARGE SCALE GENOMIC DNA]</scope>
    <source>
        <strain evidence="5 6">DSM 5909</strain>
    </source>
</reference>
<evidence type="ECO:0000256" key="3">
    <source>
        <dbReference type="ARBA" id="ARBA00022970"/>
    </source>
</evidence>
<keyword evidence="3" id="KW-0029">Amino-acid transport</keyword>
<dbReference type="Pfam" id="PF13458">
    <property type="entry name" value="Peripla_BP_6"/>
    <property type="match status" value="1"/>
</dbReference>
<dbReference type="InterPro" id="IPR028081">
    <property type="entry name" value="Leu-bd"/>
</dbReference>
<dbReference type="PANTHER" id="PTHR30483">
    <property type="entry name" value="LEUCINE-SPECIFIC-BINDING PROTEIN"/>
    <property type="match status" value="1"/>
</dbReference>
<dbReference type="Proteomes" id="UP000249130">
    <property type="component" value="Unassembled WGS sequence"/>
</dbReference>
<evidence type="ECO:0000259" key="4">
    <source>
        <dbReference type="Pfam" id="PF13458"/>
    </source>
</evidence>
<sequence length="422" mass="44965">MAATRREFGTLVAAAGAAVAMPAVWRTAHGQGAPIRIGTTISKTGALSATKSTLTGLELWRDDVNKAGGLLGRQVELVTYDDQSAVAQIPSLYSKLVDIDKVDILVSPYGAGLSAPLMPFVKQRDLFMIGMFALAGNDATRHDKFFHSAPWGPNSKTDWARGFFDVAKKNGCTRIAVLSADVEFAKTAAGGAEQIAGEYGMQVVYKQSYPPTTNDFSSILRNIKAQTPDAVFVCSYPPDSSALVRGLSEVGIGDSVKLFGGAMVGTQYASLLTSLGPALNGIVSFALYAPEPTMANTEMTDFLTRYEKIAAEQGLDPLGYYIPPFAYVAGQLIAAAVTGAGSLDKAAMAKVLHETEVKTIAGPARFNAIGDWTERRVLMVQFRDIKGKDVAQFRQPGRQVILDPPSLRSGDLVSPLTKARSS</sequence>
<evidence type="ECO:0000256" key="1">
    <source>
        <dbReference type="ARBA" id="ARBA00010062"/>
    </source>
</evidence>
<dbReference type="SUPFAM" id="SSF53822">
    <property type="entry name" value="Periplasmic binding protein-like I"/>
    <property type="match status" value="1"/>
</dbReference>
<dbReference type="CDD" id="cd06338">
    <property type="entry name" value="PBP1_ABC_ligand_binding-like"/>
    <property type="match status" value="1"/>
</dbReference>
<dbReference type="RefSeq" id="WP_111422542.1">
    <property type="nucleotide sequence ID" value="NZ_NPEX01000382.1"/>
</dbReference>
<dbReference type="Gene3D" id="3.40.50.2300">
    <property type="match status" value="2"/>
</dbReference>
<feature type="domain" description="Leucine-binding protein" evidence="4">
    <location>
        <begin position="34"/>
        <end position="368"/>
    </location>
</feature>
<dbReference type="InterPro" id="IPR028082">
    <property type="entry name" value="Peripla_BP_I"/>
</dbReference>